<comment type="similarity">
    <text evidence="2">Belongs to the WD repeat SEC13 family.</text>
</comment>
<dbReference type="GO" id="GO:0030127">
    <property type="term" value="C:COPII vesicle coat"/>
    <property type="evidence" value="ECO:0007669"/>
    <property type="project" value="TreeGrafter"/>
</dbReference>
<evidence type="ECO:0000256" key="4">
    <source>
        <dbReference type="ARBA" id="ARBA00022574"/>
    </source>
</evidence>
<evidence type="ECO:0000256" key="8">
    <source>
        <dbReference type="ARBA" id="ARBA00023010"/>
    </source>
</evidence>
<dbReference type="InterPro" id="IPR036322">
    <property type="entry name" value="WD40_repeat_dom_sf"/>
</dbReference>
<dbReference type="GO" id="GO:0031080">
    <property type="term" value="C:nuclear pore outer ring"/>
    <property type="evidence" value="ECO:0007669"/>
    <property type="project" value="TreeGrafter"/>
</dbReference>
<organism evidence="12">
    <name type="scientific">Chrysotila carterae</name>
    <name type="common">Marine alga</name>
    <name type="synonym">Syracosphaera carterae</name>
    <dbReference type="NCBI Taxonomy" id="13221"/>
    <lineage>
        <taxon>Eukaryota</taxon>
        <taxon>Haptista</taxon>
        <taxon>Haptophyta</taxon>
        <taxon>Prymnesiophyceae</taxon>
        <taxon>Isochrysidales</taxon>
        <taxon>Isochrysidaceae</taxon>
        <taxon>Chrysotila</taxon>
    </lineage>
</organism>
<keyword evidence="4 11" id="KW-0853">WD repeat</keyword>
<dbReference type="AlphaFoldDB" id="A0A7S4BU70"/>
<keyword evidence="8" id="KW-0811">Translocation</keyword>
<evidence type="ECO:0000256" key="7">
    <source>
        <dbReference type="ARBA" id="ARBA00022927"/>
    </source>
</evidence>
<reference evidence="12" key="1">
    <citation type="submission" date="2021-01" db="EMBL/GenBank/DDBJ databases">
        <authorList>
            <person name="Corre E."/>
            <person name="Pelletier E."/>
            <person name="Niang G."/>
            <person name="Scheremetjew M."/>
            <person name="Finn R."/>
            <person name="Kale V."/>
            <person name="Holt S."/>
            <person name="Cochrane G."/>
            <person name="Meng A."/>
            <person name="Brown T."/>
            <person name="Cohen L."/>
        </authorList>
    </citation>
    <scope>NUCLEOTIDE SEQUENCE</scope>
    <source>
        <strain evidence="12">CCMP645</strain>
    </source>
</reference>
<evidence type="ECO:0000313" key="12">
    <source>
        <dbReference type="EMBL" id="CAE0776989.1"/>
    </source>
</evidence>
<keyword evidence="7" id="KW-0653">Protein transport</keyword>
<evidence type="ECO:0000256" key="10">
    <source>
        <dbReference type="ARBA" id="ARBA00023242"/>
    </source>
</evidence>
<dbReference type="GO" id="GO:0090114">
    <property type="term" value="P:COPII-coated vesicle budding"/>
    <property type="evidence" value="ECO:0007669"/>
    <property type="project" value="TreeGrafter"/>
</dbReference>
<evidence type="ECO:0000256" key="6">
    <source>
        <dbReference type="ARBA" id="ARBA00022816"/>
    </source>
</evidence>
<dbReference type="SMART" id="SM00320">
    <property type="entry name" value="WD40"/>
    <property type="match status" value="6"/>
</dbReference>
<dbReference type="GO" id="GO:0006606">
    <property type="term" value="P:protein import into nucleus"/>
    <property type="evidence" value="ECO:0007669"/>
    <property type="project" value="TreeGrafter"/>
</dbReference>
<evidence type="ECO:0000256" key="3">
    <source>
        <dbReference type="ARBA" id="ARBA00022448"/>
    </source>
</evidence>
<keyword evidence="5" id="KW-0677">Repeat</keyword>
<dbReference type="FunFam" id="2.130.10.10:FF:000017">
    <property type="entry name" value="SEC13 homolog (S. cerevisiae)"/>
    <property type="match status" value="1"/>
</dbReference>
<evidence type="ECO:0000256" key="9">
    <source>
        <dbReference type="ARBA" id="ARBA00023132"/>
    </source>
</evidence>
<name>A0A7S4BU70_CHRCT</name>
<dbReference type="PANTHER" id="PTHR11024">
    <property type="entry name" value="NUCLEAR PORE COMPLEX PROTEIN SEC13 / SEH1 FAMILY MEMBER"/>
    <property type="match status" value="1"/>
</dbReference>
<evidence type="ECO:0000256" key="1">
    <source>
        <dbReference type="ARBA" id="ARBA00004567"/>
    </source>
</evidence>
<keyword evidence="9" id="KW-0906">Nuclear pore complex</keyword>
<dbReference type="EMBL" id="HBIZ01046250">
    <property type="protein sequence ID" value="CAE0776989.1"/>
    <property type="molecule type" value="Transcribed_RNA"/>
</dbReference>
<dbReference type="PROSITE" id="PS50082">
    <property type="entry name" value="WD_REPEATS_2"/>
    <property type="match status" value="2"/>
</dbReference>
<evidence type="ECO:0000256" key="11">
    <source>
        <dbReference type="PROSITE-ProRule" id="PRU00221"/>
    </source>
</evidence>
<keyword evidence="6" id="KW-0509">mRNA transport</keyword>
<dbReference type="GO" id="GO:0005198">
    <property type="term" value="F:structural molecule activity"/>
    <property type="evidence" value="ECO:0007669"/>
    <property type="project" value="InterPro"/>
</dbReference>
<keyword evidence="3" id="KW-0813">Transport</keyword>
<dbReference type="PANTHER" id="PTHR11024:SF2">
    <property type="entry name" value="PROTEIN SEC13 HOMOLOG"/>
    <property type="match status" value="1"/>
</dbReference>
<dbReference type="InterPro" id="IPR037363">
    <property type="entry name" value="Sec13/Seh1_fam"/>
</dbReference>
<dbReference type="InterPro" id="IPR015943">
    <property type="entry name" value="WD40/YVTN_repeat-like_dom_sf"/>
</dbReference>
<feature type="repeat" description="WD" evidence="11">
    <location>
        <begin position="5"/>
        <end position="38"/>
    </location>
</feature>
<dbReference type="Pfam" id="PF00400">
    <property type="entry name" value="WD40"/>
    <property type="match status" value="6"/>
</dbReference>
<sequence length="307" mass="33718">MQKVATAHEDLIHDAQLDYYGKRLATCSSDRTIKVYDVFEGGERKQVADLTGHDGPVWQVCWAHPKFGNILASCSYDRQILVWKEVGPGQWAVIYKYAKHAQSVNSIAWSPPEFGLRLACASSDGMISVLSHCADDTWAEHQFEAHKTGCNAVSWAPAFAAAAALSTQASPLKDMRLVSGGCDNHVKIWRYSVEHQKWETEPSQPSKLHTDWVRDVAWAPSLGASDAMVASCSQDKKVVIWTQDASGAWNPKELLFGCVLWRVSWSVTGNVLAVSGGDNMVTLWKQNLLGDWEQVGQLAEEGAAASG</sequence>
<gene>
    <name evidence="12" type="ORF">PCAR00345_LOCUS29628</name>
</gene>
<dbReference type="Gene3D" id="2.130.10.10">
    <property type="entry name" value="YVTN repeat-like/Quinoprotein amine dehydrogenase"/>
    <property type="match status" value="1"/>
</dbReference>
<dbReference type="InterPro" id="IPR001680">
    <property type="entry name" value="WD40_rpt"/>
</dbReference>
<evidence type="ECO:0008006" key="13">
    <source>
        <dbReference type="Google" id="ProtNLM"/>
    </source>
</evidence>
<evidence type="ECO:0000256" key="5">
    <source>
        <dbReference type="ARBA" id="ARBA00022737"/>
    </source>
</evidence>
<accession>A0A7S4BU70</accession>
<dbReference type="GO" id="GO:0051028">
    <property type="term" value="P:mRNA transport"/>
    <property type="evidence" value="ECO:0007669"/>
    <property type="project" value="UniProtKB-KW"/>
</dbReference>
<evidence type="ECO:0000256" key="2">
    <source>
        <dbReference type="ARBA" id="ARBA00010102"/>
    </source>
</evidence>
<feature type="repeat" description="WD" evidence="11">
    <location>
        <begin position="50"/>
        <end position="84"/>
    </location>
</feature>
<proteinExistence type="inferred from homology"/>
<comment type="subcellular location">
    <subcellularLocation>
        <location evidence="1">Nucleus</location>
        <location evidence="1">Nuclear pore complex</location>
    </subcellularLocation>
</comment>
<dbReference type="SUPFAM" id="SSF50978">
    <property type="entry name" value="WD40 repeat-like"/>
    <property type="match status" value="1"/>
</dbReference>
<protein>
    <recommendedName>
        <fullName evidence="13">Protein SEC13 homolog</fullName>
    </recommendedName>
</protein>
<keyword evidence="10" id="KW-0539">Nucleus</keyword>